<protein>
    <submittedName>
        <fullName evidence="6">Tagatose-6-phosphate ketose/aldose isomerase</fullName>
        <ecNumber evidence="6">5.-.-.-</ecNumber>
    </submittedName>
</protein>
<dbReference type="GO" id="GO:1901135">
    <property type="term" value="P:carbohydrate derivative metabolic process"/>
    <property type="evidence" value="ECO:0007669"/>
    <property type="project" value="InterPro"/>
</dbReference>
<reference evidence="6 7" key="1">
    <citation type="submission" date="2020-08" db="EMBL/GenBank/DDBJ databases">
        <title>Genomic Encyclopedia of Type Strains, Phase IV (KMG-IV): sequencing the most valuable type-strain genomes for metagenomic binning, comparative biology and taxonomic classification.</title>
        <authorList>
            <person name="Goeker M."/>
        </authorList>
    </citation>
    <scope>NUCLEOTIDE SEQUENCE [LARGE SCALE GENOMIC DNA]</scope>
    <source>
        <strain evidence="6 7">DSM 14925</strain>
    </source>
</reference>
<dbReference type="InterPro" id="IPR035466">
    <property type="entry name" value="GlmS/AgaS_SIS"/>
</dbReference>
<dbReference type="GO" id="GO:0009401">
    <property type="term" value="P:phosphoenolpyruvate-dependent sugar phosphotransferase system"/>
    <property type="evidence" value="ECO:0007669"/>
    <property type="project" value="TreeGrafter"/>
</dbReference>
<dbReference type="InterPro" id="IPR050303">
    <property type="entry name" value="GatZ_KbaZ_carbometab"/>
</dbReference>
<dbReference type="InterPro" id="IPR001347">
    <property type="entry name" value="SIS_dom"/>
</dbReference>
<evidence type="ECO:0000256" key="3">
    <source>
        <dbReference type="ARBA" id="ARBA00022801"/>
    </source>
</evidence>
<evidence type="ECO:0000256" key="1">
    <source>
        <dbReference type="ARBA" id="ARBA00007748"/>
    </source>
</evidence>
<organism evidence="6 7">
    <name type="scientific">Lactovum miscens</name>
    <dbReference type="NCBI Taxonomy" id="190387"/>
    <lineage>
        <taxon>Bacteria</taxon>
        <taxon>Bacillati</taxon>
        <taxon>Bacillota</taxon>
        <taxon>Bacilli</taxon>
        <taxon>Lactobacillales</taxon>
        <taxon>Streptococcaceae</taxon>
        <taxon>Lactovum</taxon>
    </lineage>
</organism>
<dbReference type="PANTHER" id="PTHR32502:SF3">
    <property type="entry name" value="D-GALACTOSAMINE-6-PHOSPHATE DEAMINASE AGAS-RELATED"/>
    <property type="match status" value="1"/>
</dbReference>
<comment type="catalytic activity">
    <reaction evidence="4">
        <text>D-galactosamine 6-phosphate + H2O = D-tagatopyranose 1-phosphate + NH4(+)</text>
        <dbReference type="Rhea" id="RHEA:47680"/>
        <dbReference type="ChEBI" id="CHEBI:15377"/>
        <dbReference type="ChEBI" id="CHEBI:28938"/>
        <dbReference type="ChEBI" id="CHEBI:71674"/>
        <dbReference type="ChEBI" id="CHEBI:138150"/>
    </reaction>
</comment>
<dbReference type="GO" id="GO:0005886">
    <property type="term" value="C:plasma membrane"/>
    <property type="evidence" value="ECO:0007669"/>
    <property type="project" value="TreeGrafter"/>
</dbReference>
<keyword evidence="6" id="KW-0413">Isomerase</keyword>
<dbReference type="CDD" id="cd05010">
    <property type="entry name" value="SIS_AgaS_like"/>
    <property type="match status" value="1"/>
</dbReference>
<evidence type="ECO:0000256" key="2">
    <source>
        <dbReference type="ARBA" id="ARBA00022737"/>
    </source>
</evidence>
<dbReference type="AlphaFoldDB" id="A0A841C7B9"/>
<dbReference type="EMBL" id="JACHHV010000002">
    <property type="protein sequence ID" value="MBB5887289.1"/>
    <property type="molecule type" value="Genomic_DNA"/>
</dbReference>
<sequence length="394" mass="43545">MFELSEEELKSKGANITVRETLGQPMIWRKAFVEYLENKSKIEDFLKVILSKHSYVRVIFTGAGSSQYIGDTVVKSLNELGDTKHYHFESIGSTDIVSAPQSVLEENIPTLLVSFARSGNSPESVAAVEIVEQYVRDSYQLSITCAIDGDLSKKLDMVPNAYNYVLPSETLDQGFAMTSSFSTMTLLATLIFSLELDEDKSRQVEIAARLAEDIFSREDEISNYLPLDVKRVVYVGSGPLAGLTREAQLKILELTAGQISTIFDSSMGLRHGPKSFINDKTSVFIFASNNDYTRNYDVDLYKEVLGDEIAAKVVLIGQNVEGFNYLPSENIHPAYQVFPAIAFAHVIALTASLNVGNTPDTPSVSGTVNRVVKGVKIHPLYRCVGRYSNGFSKK</sequence>
<evidence type="ECO:0000256" key="4">
    <source>
        <dbReference type="ARBA" id="ARBA00029292"/>
    </source>
</evidence>
<dbReference type="Gene3D" id="3.40.50.10490">
    <property type="entry name" value="Glucose-6-phosphate isomerase like protein, domain 1"/>
    <property type="match status" value="2"/>
</dbReference>
<evidence type="ECO:0000313" key="7">
    <source>
        <dbReference type="Proteomes" id="UP000562464"/>
    </source>
</evidence>
<dbReference type="GO" id="GO:0016787">
    <property type="term" value="F:hydrolase activity"/>
    <property type="evidence" value="ECO:0007669"/>
    <property type="project" value="UniProtKB-KW"/>
</dbReference>
<dbReference type="EC" id="5.-.-.-" evidence="6"/>
<dbReference type="InterPro" id="IPR046348">
    <property type="entry name" value="SIS_dom_sf"/>
</dbReference>
<dbReference type="GO" id="GO:0097367">
    <property type="term" value="F:carbohydrate derivative binding"/>
    <property type="evidence" value="ECO:0007669"/>
    <property type="project" value="InterPro"/>
</dbReference>
<dbReference type="CDD" id="cd05008">
    <property type="entry name" value="SIS_GlmS_GlmD_1"/>
    <property type="match status" value="1"/>
</dbReference>
<feature type="domain" description="SIS" evidence="5">
    <location>
        <begin position="45"/>
        <end position="201"/>
    </location>
</feature>
<keyword evidence="7" id="KW-1185">Reference proteome</keyword>
<gene>
    <name evidence="6" type="ORF">HNQ37_000159</name>
</gene>
<name>A0A841C7B9_9LACT</name>
<dbReference type="PROSITE" id="PS51464">
    <property type="entry name" value="SIS"/>
    <property type="match status" value="2"/>
</dbReference>
<dbReference type="RefSeq" id="WP_183538339.1">
    <property type="nucleotide sequence ID" value="NZ_JACHHV010000002.1"/>
</dbReference>
<comment type="similarity">
    <text evidence="1">Belongs to the SIS family. AgaS subfamily.</text>
</comment>
<evidence type="ECO:0000259" key="5">
    <source>
        <dbReference type="PROSITE" id="PS51464"/>
    </source>
</evidence>
<dbReference type="PANTHER" id="PTHR32502">
    <property type="entry name" value="N-ACETYLGALACTOSAMINE PERMEASE II COMPONENT-RELATED"/>
    <property type="match status" value="1"/>
</dbReference>
<keyword evidence="2" id="KW-0677">Repeat</keyword>
<accession>A0A841C7B9</accession>
<dbReference type="InterPro" id="IPR035464">
    <property type="entry name" value="SIS_AgaS"/>
</dbReference>
<dbReference type="Proteomes" id="UP000562464">
    <property type="component" value="Unassembled WGS sequence"/>
</dbReference>
<comment type="caution">
    <text evidence="6">The sequence shown here is derived from an EMBL/GenBank/DDBJ whole genome shotgun (WGS) entry which is preliminary data.</text>
</comment>
<dbReference type="GO" id="GO:0016853">
    <property type="term" value="F:isomerase activity"/>
    <property type="evidence" value="ECO:0007669"/>
    <property type="project" value="UniProtKB-KW"/>
</dbReference>
<feature type="domain" description="SIS" evidence="5">
    <location>
        <begin position="217"/>
        <end position="359"/>
    </location>
</feature>
<keyword evidence="3" id="KW-0378">Hydrolase</keyword>
<dbReference type="SUPFAM" id="SSF53697">
    <property type="entry name" value="SIS domain"/>
    <property type="match status" value="1"/>
</dbReference>
<proteinExistence type="inferred from homology"/>
<evidence type="ECO:0000313" key="6">
    <source>
        <dbReference type="EMBL" id="MBB5887289.1"/>
    </source>
</evidence>